<dbReference type="Proteomes" id="UP000514716">
    <property type="component" value="Chromosome"/>
</dbReference>
<evidence type="ECO:0000256" key="1">
    <source>
        <dbReference type="SAM" id="SignalP"/>
    </source>
</evidence>
<feature type="signal peptide" evidence="1">
    <location>
        <begin position="1"/>
        <end position="25"/>
    </location>
</feature>
<sequence length="413" mass="47235">MIKRIVISIYFLLLLVLLSANVSMANENEDFATPNESKHYLKKYLKDNLEIKFKEKDIYQIENLYNVNDELLGYHYKLKNKNNEEYFFILSAQKIYSPVLAAGEGKIEEIDISKDIKSKKYFMGGFTVITADSSTNLLNHLTDLNPKYSKDEIRQGLIVEENIDAPKQWQETTNMDFSEKNDSSQEVFSEYTEELDNTVNEQENLIDSPEDETISIASTSSRIINAPFFNQFDTKVIASRRGSSCGPATQAAILEYWKLYKGKSSIRGTTQFGSKGAYINYMYDNYGGSYLGMSISNVGTGVVSQAQKGGYQATRTTFNNFTSYMTEVKNYRPMAVKFDKKFVWNEPNRNYAYDYHWTVGVGYYYDSVTLQKTLKVHTNGGRYSDGTIIASKVVSIDYPYNSPIISMIKFNVF</sequence>
<reference evidence="3 4" key="1">
    <citation type="submission" date="2020-07" db="EMBL/GenBank/DDBJ databases">
        <title>Screening of a cold-adapted Planococcus bacterium producing protease in traditional shrimp paste and protease identification by genome sequencing.</title>
        <authorList>
            <person name="Gao R."/>
            <person name="Leng W."/>
            <person name="Chu Q."/>
            <person name="Wu X."/>
            <person name="Liu H."/>
            <person name="Li X."/>
        </authorList>
    </citation>
    <scope>NUCLEOTIDE SEQUENCE [LARGE SCALE GENOMIC DNA]</scope>
    <source>
        <strain evidence="3 4">XJ11</strain>
    </source>
</reference>
<feature type="chain" id="PRO_5028459451" evidence="1">
    <location>
        <begin position="26"/>
        <end position="413"/>
    </location>
</feature>
<evidence type="ECO:0000259" key="2">
    <source>
        <dbReference type="Pfam" id="PF13529"/>
    </source>
</evidence>
<keyword evidence="4" id="KW-1185">Reference proteome</keyword>
<dbReference type="InterPro" id="IPR039564">
    <property type="entry name" value="Peptidase_C39-like"/>
</dbReference>
<dbReference type="KEGG" id="pdec:H1Q58_08085"/>
<dbReference type="Pfam" id="PF13529">
    <property type="entry name" value="Peptidase_C39_2"/>
    <property type="match status" value="1"/>
</dbReference>
<accession>A0A7D7RJC7</accession>
<evidence type="ECO:0000313" key="4">
    <source>
        <dbReference type="Proteomes" id="UP000514716"/>
    </source>
</evidence>
<organism evidence="3 4">
    <name type="scientific">Planococcus maritimus</name>
    <dbReference type="NCBI Taxonomy" id="192421"/>
    <lineage>
        <taxon>Bacteria</taxon>
        <taxon>Bacillati</taxon>
        <taxon>Bacillota</taxon>
        <taxon>Bacilli</taxon>
        <taxon>Bacillales</taxon>
        <taxon>Caryophanaceae</taxon>
        <taxon>Planococcus</taxon>
    </lineage>
</organism>
<name>A0A7D7RJC7_PLAMR</name>
<gene>
    <name evidence="3" type="ORF">H1Q58_08085</name>
</gene>
<evidence type="ECO:0000313" key="3">
    <source>
        <dbReference type="EMBL" id="QMT18903.1"/>
    </source>
</evidence>
<keyword evidence="1" id="KW-0732">Signal</keyword>
<proteinExistence type="predicted"/>
<dbReference type="AlphaFoldDB" id="A0A7D7RJC7"/>
<protein>
    <submittedName>
        <fullName evidence="3">C39 family peptidase</fullName>
    </submittedName>
</protein>
<dbReference type="RefSeq" id="WP_182093354.1">
    <property type="nucleotide sequence ID" value="NZ_CP059540.1"/>
</dbReference>
<feature type="domain" description="Peptidase C39-like" evidence="2">
    <location>
        <begin position="225"/>
        <end position="368"/>
    </location>
</feature>
<dbReference type="EMBL" id="CP059540">
    <property type="protein sequence ID" value="QMT18903.1"/>
    <property type="molecule type" value="Genomic_DNA"/>
</dbReference>